<evidence type="ECO:0000256" key="1">
    <source>
        <dbReference type="SAM" id="MobiDB-lite"/>
    </source>
</evidence>
<dbReference type="Pfam" id="PF21936">
    <property type="entry name" value="Pcf11_C"/>
    <property type="match status" value="1"/>
</dbReference>
<dbReference type="SUPFAM" id="SSF48464">
    <property type="entry name" value="ENTH/VHS domain"/>
    <property type="match status" value="1"/>
</dbReference>
<proteinExistence type="predicted"/>
<evidence type="ECO:0000313" key="3">
    <source>
        <dbReference type="EMBL" id="KAJ1954046.1"/>
    </source>
</evidence>
<evidence type="ECO:0000313" key="4">
    <source>
        <dbReference type="Proteomes" id="UP001150925"/>
    </source>
</evidence>
<gene>
    <name evidence="3" type="primary">PCF11</name>
    <name evidence="3" type="ORF">IWQ62_005853</name>
</gene>
<dbReference type="PANTHER" id="PTHR15921">
    <property type="entry name" value="PRE-MRNA CLEAVAGE COMPLEX II"/>
    <property type="match status" value="1"/>
</dbReference>
<dbReference type="GO" id="GO:0005737">
    <property type="term" value="C:cytoplasm"/>
    <property type="evidence" value="ECO:0007669"/>
    <property type="project" value="TreeGrafter"/>
</dbReference>
<dbReference type="InterPro" id="IPR013087">
    <property type="entry name" value="Znf_C2H2_type"/>
</dbReference>
<dbReference type="PANTHER" id="PTHR15921:SF3">
    <property type="entry name" value="PRE-MRNA CLEAVAGE COMPLEX 2 PROTEIN PCF11"/>
    <property type="match status" value="1"/>
</dbReference>
<feature type="region of interest" description="Disordered" evidence="1">
    <location>
        <begin position="81"/>
        <end position="114"/>
    </location>
</feature>
<dbReference type="PROSITE" id="PS00028">
    <property type="entry name" value="ZINC_FINGER_C2H2_1"/>
    <property type="match status" value="1"/>
</dbReference>
<accession>A0A9W8E452</accession>
<comment type="caution">
    <text evidence="3">The sequence shown here is derived from an EMBL/GenBank/DDBJ whole genome shotgun (WGS) entry which is preliminary data.</text>
</comment>
<dbReference type="Gene3D" id="1.25.40.90">
    <property type="match status" value="1"/>
</dbReference>
<sequence>ARPREKLPSLYLIDSICKIVRGPYIHLFEKDIVDMFTKAYPQVSPKDQYNFRRVLKTWKQNPGGPIFSETTTSAIEHRLGLAEREGPPPTRTNGSHPPKRSSVPIDNPPQQSSAAIAAQTASLLSAWPNLAGNLNMTSTSGLPQPTANAPSYGTPTTTAALLQSLLNPSLGLLQSLPLLNPQARTVPSAPVFPSGLPQGPGNITSAPSTVKPKPTIRIPLTNEELVKKRPGLVECLYRAIPLQCKQCGARYPGTDQGRKHLDAHLDWHFRRNRKQKEKSRQAQPHGWFVSEEDWVSCRLVAAEELSTAAIFESGNVDSSVSQSAVATDHHNDTLSPQESSTDTTDESVLRSMFVVVPPQDHNLACPICSEKLTGVWDEEEEEWVYRNAIDIDGIIHHATCHRDQQREQRLGSSAGDMDSTHKGVKRKSSDGMLTDSDDSSLGGADNRHTKVKRENSSAGFSPSHPKYPAMPVS</sequence>
<dbReference type="Proteomes" id="UP001150925">
    <property type="component" value="Unassembled WGS sequence"/>
</dbReference>
<dbReference type="AlphaFoldDB" id="A0A9W8E452"/>
<dbReference type="GO" id="GO:0031124">
    <property type="term" value="P:mRNA 3'-end processing"/>
    <property type="evidence" value="ECO:0007669"/>
    <property type="project" value="InterPro"/>
</dbReference>
<dbReference type="InterPro" id="IPR054127">
    <property type="entry name" value="Pcf11_C"/>
</dbReference>
<organism evidence="3 4">
    <name type="scientific">Dispira parvispora</name>
    <dbReference type="NCBI Taxonomy" id="1520584"/>
    <lineage>
        <taxon>Eukaryota</taxon>
        <taxon>Fungi</taxon>
        <taxon>Fungi incertae sedis</taxon>
        <taxon>Zoopagomycota</taxon>
        <taxon>Kickxellomycotina</taxon>
        <taxon>Dimargaritomycetes</taxon>
        <taxon>Dimargaritales</taxon>
        <taxon>Dimargaritaceae</taxon>
        <taxon>Dispira</taxon>
    </lineage>
</organism>
<dbReference type="OrthoDB" id="2129491at2759"/>
<feature type="compositionally biased region" description="Basic and acidic residues" evidence="1">
    <location>
        <begin position="445"/>
        <end position="455"/>
    </location>
</feature>
<protein>
    <submittedName>
        <fullName evidence="3">mRNA 3' end processing factor</fullName>
    </submittedName>
</protein>
<reference evidence="3" key="1">
    <citation type="submission" date="2022-07" db="EMBL/GenBank/DDBJ databases">
        <title>Phylogenomic reconstructions and comparative analyses of Kickxellomycotina fungi.</title>
        <authorList>
            <person name="Reynolds N.K."/>
            <person name="Stajich J.E."/>
            <person name="Barry K."/>
            <person name="Grigoriev I.V."/>
            <person name="Crous P."/>
            <person name="Smith M.E."/>
        </authorList>
    </citation>
    <scope>NUCLEOTIDE SEQUENCE</scope>
    <source>
        <strain evidence="3">RSA 1196</strain>
    </source>
</reference>
<dbReference type="GO" id="GO:0005849">
    <property type="term" value="C:mRNA cleavage factor complex"/>
    <property type="evidence" value="ECO:0007669"/>
    <property type="project" value="TreeGrafter"/>
</dbReference>
<evidence type="ECO:0000259" key="2">
    <source>
        <dbReference type="PROSITE" id="PS51391"/>
    </source>
</evidence>
<feature type="region of interest" description="Disordered" evidence="1">
    <location>
        <begin position="402"/>
        <end position="473"/>
    </location>
</feature>
<dbReference type="PROSITE" id="PS51391">
    <property type="entry name" value="CID"/>
    <property type="match status" value="1"/>
</dbReference>
<dbReference type="GO" id="GO:0000993">
    <property type="term" value="F:RNA polymerase II complex binding"/>
    <property type="evidence" value="ECO:0007669"/>
    <property type="project" value="InterPro"/>
</dbReference>
<dbReference type="GO" id="GO:0006369">
    <property type="term" value="P:termination of RNA polymerase II transcription"/>
    <property type="evidence" value="ECO:0007669"/>
    <property type="project" value="InterPro"/>
</dbReference>
<name>A0A9W8E452_9FUNG</name>
<dbReference type="InterPro" id="IPR008942">
    <property type="entry name" value="ENTH_VHS"/>
</dbReference>
<dbReference type="EMBL" id="JANBPY010002690">
    <property type="protein sequence ID" value="KAJ1954046.1"/>
    <property type="molecule type" value="Genomic_DNA"/>
</dbReference>
<feature type="compositionally biased region" description="Polar residues" evidence="1">
    <location>
        <begin position="333"/>
        <end position="342"/>
    </location>
</feature>
<feature type="non-terminal residue" evidence="3">
    <location>
        <position position="1"/>
    </location>
</feature>
<feature type="domain" description="CID" evidence="2">
    <location>
        <begin position="1"/>
        <end position="83"/>
    </location>
</feature>
<dbReference type="GO" id="GO:0003729">
    <property type="term" value="F:mRNA binding"/>
    <property type="evidence" value="ECO:0007669"/>
    <property type="project" value="InterPro"/>
</dbReference>
<dbReference type="InterPro" id="IPR045154">
    <property type="entry name" value="PCF11-like"/>
</dbReference>
<dbReference type="InterPro" id="IPR006569">
    <property type="entry name" value="CID_dom"/>
</dbReference>
<dbReference type="Pfam" id="PF04818">
    <property type="entry name" value="CID"/>
    <property type="match status" value="1"/>
</dbReference>
<feature type="region of interest" description="Disordered" evidence="1">
    <location>
        <begin position="322"/>
        <end position="346"/>
    </location>
</feature>
<keyword evidence="4" id="KW-1185">Reference proteome</keyword>